<dbReference type="RefSeq" id="WP_131414434.1">
    <property type="nucleotide sequence ID" value="NZ_SJXE01000001.1"/>
</dbReference>
<keyword evidence="1" id="KW-0472">Membrane</keyword>
<dbReference type="InterPro" id="IPR021367">
    <property type="entry name" value="DUF2982"/>
</dbReference>
<sequence>MDNSETLETIEIKPVVNRYGLTLSLLGGVSALLSLVVIFLLTSIPKLPFYVMLGGSVFTLLLGLLKQLEPKVSLRLCPNYLQFYHRHGQWTLAWQDIQRIDIPTLGLEDNYQPLSYVGIRLTSQHRLLSNISLRLASRILLEQRPVLMQAIKNECADGTCPSELLFEGDQFTDDQGTHYTGLLAMLGQRMQRLREMLGYDIYLPENSLDRPAEEFIVLLRKYHSQVQQLDA</sequence>
<feature type="transmembrane region" description="Helical" evidence="1">
    <location>
        <begin position="47"/>
        <end position="65"/>
    </location>
</feature>
<dbReference type="Pfam" id="PF11201">
    <property type="entry name" value="DUF2982"/>
    <property type="match status" value="1"/>
</dbReference>
<accession>A0ABY2APP4</accession>
<reference evidence="2 3" key="1">
    <citation type="submission" date="2019-02" db="EMBL/GenBank/DDBJ databases">
        <title>Corallincola luteus sp. nov., a marine bacterium isolated from surface sediment of Bohai Sea in China.</title>
        <authorList>
            <person name="Ren Q."/>
        </authorList>
    </citation>
    <scope>NUCLEOTIDE SEQUENCE [LARGE SCALE GENOMIC DNA]</scope>
    <source>
        <strain evidence="2 3">DASS28</strain>
    </source>
</reference>
<keyword evidence="3" id="KW-1185">Reference proteome</keyword>
<feature type="transmembrane region" description="Helical" evidence="1">
    <location>
        <begin position="21"/>
        <end position="41"/>
    </location>
</feature>
<protein>
    <submittedName>
        <fullName evidence="2">DUF2982 domain-containing protein</fullName>
    </submittedName>
</protein>
<dbReference type="EMBL" id="SJXE01000001">
    <property type="protein sequence ID" value="TCI05164.1"/>
    <property type="molecule type" value="Genomic_DNA"/>
</dbReference>
<evidence type="ECO:0000313" key="2">
    <source>
        <dbReference type="EMBL" id="TCI05164.1"/>
    </source>
</evidence>
<evidence type="ECO:0000313" key="3">
    <source>
        <dbReference type="Proteomes" id="UP000292554"/>
    </source>
</evidence>
<gene>
    <name evidence="2" type="ORF">EZV61_04160</name>
</gene>
<evidence type="ECO:0000256" key="1">
    <source>
        <dbReference type="SAM" id="Phobius"/>
    </source>
</evidence>
<name>A0ABY2APP4_9GAMM</name>
<keyword evidence="1" id="KW-0812">Transmembrane</keyword>
<keyword evidence="1" id="KW-1133">Transmembrane helix</keyword>
<organism evidence="2 3">
    <name type="scientific">Corallincola luteus</name>
    <dbReference type="NCBI Taxonomy" id="1775177"/>
    <lineage>
        <taxon>Bacteria</taxon>
        <taxon>Pseudomonadati</taxon>
        <taxon>Pseudomonadota</taxon>
        <taxon>Gammaproteobacteria</taxon>
        <taxon>Alteromonadales</taxon>
        <taxon>Psychromonadaceae</taxon>
        <taxon>Corallincola</taxon>
    </lineage>
</organism>
<comment type="caution">
    <text evidence="2">The sequence shown here is derived from an EMBL/GenBank/DDBJ whole genome shotgun (WGS) entry which is preliminary data.</text>
</comment>
<proteinExistence type="predicted"/>
<dbReference type="Proteomes" id="UP000292554">
    <property type="component" value="Unassembled WGS sequence"/>
</dbReference>